<dbReference type="GeneID" id="301305475"/>
<sequence>MRGAQLTALVDAAPAGVDAALDVVAGLDDALVAGLARPGEAQLAGLGDVATALAVTPLGGRVAEAVAQVTAGAPAAEHLAALAGARAALLGAAHDALLAAADAALGRERAALPAPAAAPLPDGAAAPLAAARSWLTELAITGWRGVGHDLAAAGGRPVEATLAVAPLRRLAVLLDGLAGELAASCPVATMPAVPARRWADLWARAVLLAQDTAGVADPAAAERVSGRLLVLGVDVHEHATAVQVQVHGVLEPSGGAPARLVRTAVAATKADTIVGPALWRLLADHPVLLAALAERRALEVTDLPLAGGDLWWRDGQARAGEPADPFATARVLLPAALAAPTPPLDRHPVAVAEPVLLEGYAVDTAGDDVRFTIDGASVAVDVDRLPTCGPLTPALVAASTACLGLLRWDAGRWTVQPLAVQSTVKRAAVAAHTGDWAQGPTDAKVAKAEAKAGDSVAVLRERAGRLLRR</sequence>
<evidence type="ECO:0000313" key="2">
    <source>
        <dbReference type="Proteomes" id="UP000032254"/>
    </source>
</evidence>
<dbReference type="RefSeq" id="WP_043963351.1">
    <property type="nucleotide sequence ID" value="NZ_JXSX01000001.1"/>
</dbReference>
<gene>
    <name evidence="1" type="ORF">TK50_15360</name>
</gene>
<accession>A0A0D0XAK7</accession>
<reference evidence="1 2" key="1">
    <citation type="submission" date="2015-01" db="EMBL/GenBank/DDBJ databases">
        <title>Sequencing and annotation of Micromonospora carbonacea strain JXNU-1 genome.</title>
        <authorList>
            <person name="Long Z."/>
            <person name="Huang Y."/>
            <person name="Jiang Y."/>
        </authorList>
    </citation>
    <scope>NUCLEOTIDE SEQUENCE [LARGE SCALE GENOMIC DNA]</scope>
    <source>
        <strain evidence="1 2">JXNU-1</strain>
    </source>
</reference>
<dbReference type="PATRIC" id="fig|47853.6.peg.3245"/>
<organism evidence="1 2">
    <name type="scientific">Micromonospora haikouensis</name>
    <dbReference type="NCBI Taxonomy" id="686309"/>
    <lineage>
        <taxon>Bacteria</taxon>
        <taxon>Bacillati</taxon>
        <taxon>Actinomycetota</taxon>
        <taxon>Actinomycetes</taxon>
        <taxon>Micromonosporales</taxon>
        <taxon>Micromonosporaceae</taxon>
        <taxon>Micromonospora</taxon>
    </lineage>
</organism>
<proteinExistence type="predicted"/>
<protein>
    <submittedName>
        <fullName evidence="1">Uncharacterized protein</fullName>
    </submittedName>
</protein>
<keyword evidence="2" id="KW-1185">Reference proteome</keyword>
<dbReference type="EMBL" id="JXSX01000001">
    <property type="protein sequence ID" value="KIR66450.1"/>
    <property type="molecule type" value="Genomic_DNA"/>
</dbReference>
<dbReference type="AlphaFoldDB" id="A0A0D0XAK7"/>
<comment type="caution">
    <text evidence="1">The sequence shown here is derived from an EMBL/GenBank/DDBJ whole genome shotgun (WGS) entry which is preliminary data.</text>
</comment>
<dbReference type="Proteomes" id="UP000032254">
    <property type="component" value="Unassembled WGS sequence"/>
</dbReference>
<dbReference type="OrthoDB" id="501927at2"/>
<evidence type="ECO:0000313" key="1">
    <source>
        <dbReference type="EMBL" id="KIR66450.1"/>
    </source>
</evidence>
<name>A0A0D0XAK7_9ACTN</name>